<keyword evidence="4" id="KW-1185">Reference proteome</keyword>
<keyword evidence="2" id="KW-0472">Membrane</keyword>
<organism evidence="3 4">
    <name type="scientific">Homarus americanus</name>
    <name type="common">American lobster</name>
    <dbReference type="NCBI Taxonomy" id="6706"/>
    <lineage>
        <taxon>Eukaryota</taxon>
        <taxon>Metazoa</taxon>
        <taxon>Ecdysozoa</taxon>
        <taxon>Arthropoda</taxon>
        <taxon>Crustacea</taxon>
        <taxon>Multicrustacea</taxon>
        <taxon>Malacostraca</taxon>
        <taxon>Eumalacostraca</taxon>
        <taxon>Eucarida</taxon>
        <taxon>Decapoda</taxon>
        <taxon>Pleocyemata</taxon>
        <taxon>Astacidea</taxon>
        <taxon>Nephropoidea</taxon>
        <taxon>Nephropidae</taxon>
        <taxon>Homarus</taxon>
    </lineage>
</organism>
<evidence type="ECO:0000313" key="4">
    <source>
        <dbReference type="Proteomes" id="UP000747542"/>
    </source>
</evidence>
<accession>A0A8J5MW51</accession>
<dbReference type="Proteomes" id="UP000747542">
    <property type="component" value="Unassembled WGS sequence"/>
</dbReference>
<sequence>MLDYPLHFPGGGNSTLPWTSTGMSMAVVLVALTVLLLSCCGAAALFLVACCGSRRRDGVAESGDSRWLPGVGVIDYVPVSNSSGFETHPIRSISVASETFTTVSCLSSGDEPPAKDTYRRRDIDFVFLSSVRVSLILPESPNTTTEETIVAQEVTPSIPSVAAASSSTTPVTVSCHINMNFPPQVSYSAVIPPTGGGGRPRQQLSPSSGWCSRSLPMSPTVVISSKRRRPISLPLSSVSEPVSRSLCFFGSRAALSTVTLPSMAPVTILPLSPSPPLSPPPPPPPSSPPP</sequence>
<gene>
    <name evidence="3" type="ORF">Hamer_G011942</name>
</gene>
<feature type="compositionally biased region" description="Pro residues" evidence="1">
    <location>
        <begin position="272"/>
        <end position="290"/>
    </location>
</feature>
<reference evidence="3" key="1">
    <citation type="journal article" date="2021" name="Sci. Adv.">
        <title>The American lobster genome reveals insights on longevity, neural, and immune adaptations.</title>
        <authorList>
            <person name="Polinski J.M."/>
            <person name="Zimin A.V."/>
            <person name="Clark K.F."/>
            <person name="Kohn A.B."/>
            <person name="Sadowski N."/>
            <person name="Timp W."/>
            <person name="Ptitsyn A."/>
            <person name="Khanna P."/>
            <person name="Romanova D.Y."/>
            <person name="Williams P."/>
            <person name="Greenwood S.J."/>
            <person name="Moroz L.L."/>
            <person name="Walt D.R."/>
            <person name="Bodnar A.G."/>
        </authorList>
    </citation>
    <scope>NUCLEOTIDE SEQUENCE</scope>
    <source>
        <strain evidence="3">GMGI-L3</strain>
    </source>
</reference>
<proteinExistence type="predicted"/>
<evidence type="ECO:0000313" key="3">
    <source>
        <dbReference type="EMBL" id="KAG7166013.1"/>
    </source>
</evidence>
<dbReference type="EMBL" id="JAHLQT010023139">
    <property type="protein sequence ID" value="KAG7166013.1"/>
    <property type="molecule type" value="Genomic_DNA"/>
</dbReference>
<dbReference type="AlphaFoldDB" id="A0A8J5MW51"/>
<evidence type="ECO:0000256" key="2">
    <source>
        <dbReference type="SAM" id="Phobius"/>
    </source>
</evidence>
<feature type="region of interest" description="Disordered" evidence="1">
    <location>
        <begin position="269"/>
        <end position="290"/>
    </location>
</feature>
<feature type="transmembrane region" description="Helical" evidence="2">
    <location>
        <begin position="23"/>
        <end position="48"/>
    </location>
</feature>
<feature type="compositionally biased region" description="Polar residues" evidence="1">
    <location>
        <begin position="202"/>
        <end position="212"/>
    </location>
</feature>
<protein>
    <submittedName>
        <fullName evidence="3">Uncharacterized protein</fullName>
    </submittedName>
</protein>
<keyword evidence="2" id="KW-0812">Transmembrane</keyword>
<keyword evidence="2" id="KW-1133">Transmembrane helix</keyword>
<feature type="non-terminal residue" evidence="3">
    <location>
        <position position="290"/>
    </location>
</feature>
<evidence type="ECO:0000256" key="1">
    <source>
        <dbReference type="SAM" id="MobiDB-lite"/>
    </source>
</evidence>
<name>A0A8J5MW51_HOMAM</name>
<feature type="region of interest" description="Disordered" evidence="1">
    <location>
        <begin position="192"/>
        <end position="212"/>
    </location>
</feature>
<comment type="caution">
    <text evidence="3">The sequence shown here is derived from an EMBL/GenBank/DDBJ whole genome shotgun (WGS) entry which is preliminary data.</text>
</comment>